<evidence type="ECO:0000313" key="8">
    <source>
        <dbReference type="Proteomes" id="UP000270678"/>
    </source>
</evidence>
<dbReference type="InterPro" id="IPR050519">
    <property type="entry name" value="Glycosyltransf_28_UgtP"/>
</dbReference>
<evidence type="ECO:0000256" key="2">
    <source>
        <dbReference type="ARBA" id="ARBA00006962"/>
    </source>
</evidence>
<accession>A0A3Q9IDI9</accession>
<keyword evidence="3" id="KW-0328">Glycosyltransferase</keyword>
<keyword evidence="8" id="KW-1185">Reference proteome</keyword>
<evidence type="ECO:0000259" key="5">
    <source>
        <dbReference type="Pfam" id="PF04101"/>
    </source>
</evidence>
<name>A0A3Q9IDI9_9BACL</name>
<dbReference type="EMBL" id="CP034346">
    <property type="protein sequence ID" value="AZS16728.1"/>
    <property type="molecule type" value="Genomic_DNA"/>
</dbReference>
<dbReference type="AlphaFoldDB" id="A0A3Q9IDI9"/>
<feature type="domain" description="Glycosyl transferase family 28 C-terminal" evidence="5">
    <location>
        <begin position="217"/>
        <end position="332"/>
    </location>
</feature>
<protein>
    <submittedName>
        <fullName evidence="7">UDP-N-acetylglucosamine--LPS N-acetylglucosamine transferase</fullName>
    </submittedName>
</protein>
<dbReference type="SUPFAM" id="SSF53756">
    <property type="entry name" value="UDP-Glycosyltransferase/glycogen phosphorylase"/>
    <property type="match status" value="1"/>
</dbReference>
<dbReference type="OrthoDB" id="9815663at2"/>
<dbReference type="Pfam" id="PF04101">
    <property type="entry name" value="Glyco_tran_28_C"/>
    <property type="match status" value="1"/>
</dbReference>
<comment type="similarity">
    <text evidence="2">Belongs to the glycosyltransferase 28 family.</text>
</comment>
<dbReference type="GO" id="GO:0009247">
    <property type="term" value="P:glycolipid biosynthetic process"/>
    <property type="evidence" value="ECO:0007669"/>
    <property type="project" value="InterPro"/>
</dbReference>
<dbReference type="InterPro" id="IPR009695">
    <property type="entry name" value="Diacylglyc_glucosyltr_N"/>
</dbReference>
<evidence type="ECO:0000256" key="4">
    <source>
        <dbReference type="ARBA" id="ARBA00022679"/>
    </source>
</evidence>
<dbReference type="Pfam" id="PF06925">
    <property type="entry name" value="MGDG_synth"/>
    <property type="match status" value="1"/>
</dbReference>
<dbReference type="KEGG" id="plut:EI981_21190"/>
<dbReference type="Gene3D" id="3.40.50.2000">
    <property type="entry name" value="Glycogen Phosphorylase B"/>
    <property type="match status" value="2"/>
</dbReference>
<dbReference type="InterPro" id="IPR007235">
    <property type="entry name" value="Glyco_trans_28_C"/>
</dbReference>
<sequence>MVENLAGKGETKVQKQRVLLLSEGFGAGHTQAAYALSSSLRKIAPHVQTRVLELGSFLNPRVAPVIITAYKKTVSSQPRLVRMMYRSNYNKSLNRLTTLALHRIFYTRTLQIIRQLRPDVIVCTHPIPSVVISRIKRLGFDVPLCTVITDYDVHGAWVSREVNRYLVSTEQVKEKLLERGVGASKIQITGIPVHPNFWERHQKDDIRAQFALNNLPTVLVMGGGWGFMKDEAVNSLLASYRNEIQIIFCFGNNTKQLEKMKKDPRYIHPNIHLLGFTKEVDKLMEVADLLITKPGGMTCTEGLAKGIPMLFHKPLPGQEEENSQYFASQGWGTEIHSLGDIEGWIHRLLYNYPEVLRTREEVLEHIASYHPMQSAQAILDLLADNHKWKMDNQEIK</sequence>
<dbReference type="GO" id="GO:0016758">
    <property type="term" value="F:hexosyltransferase activity"/>
    <property type="evidence" value="ECO:0007669"/>
    <property type="project" value="InterPro"/>
</dbReference>
<dbReference type="PANTHER" id="PTHR43025:SF3">
    <property type="entry name" value="MONOGALACTOSYLDIACYLGLYCEROL SYNTHASE 1, CHLOROPLASTIC"/>
    <property type="match status" value="1"/>
</dbReference>
<keyword evidence="4 7" id="KW-0808">Transferase</keyword>
<evidence type="ECO:0000313" key="7">
    <source>
        <dbReference type="EMBL" id="AZS16728.1"/>
    </source>
</evidence>
<evidence type="ECO:0000259" key="6">
    <source>
        <dbReference type="Pfam" id="PF06925"/>
    </source>
</evidence>
<dbReference type="PANTHER" id="PTHR43025">
    <property type="entry name" value="MONOGALACTOSYLDIACYLGLYCEROL SYNTHASE"/>
    <property type="match status" value="1"/>
</dbReference>
<gene>
    <name evidence="7" type="ORF">EI981_21190</name>
</gene>
<feature type="domain" description="Diacylglycerol glucosyltransferase N-terminal" evidence="6">
    <location>
        <begin position="29"/>
        <end position="193"/>
    </location>
</feature>
<reference evidence="8" key="1">
    <citation type="submission" date="2018-12" db="EMBL/GenBank/DDBJ databases">
        <title>Complete genome sequence of Paenibacillus sp. MBLB1234.</title>
        <authorList>
            <person name="Nam Y.-D."/>
            <person name="Kang J."/>
            <person name="Chung W.-H."/>
            <person name="Park Y.S."/>
        </authorList>
    </citation>
    <scope>NUCLEOTIDE SEQUENCE [LARGE SCALE GENOMIC DNA]</scope>
    <source>
        <strain evidence="8">MBLB1234</strain>
    </source>
</reference>
<proteinExistence type="inferred from homology"/>
<evidence type="ECO:0000256" key="1">
    <source>
        <dbReference type="ARBA" id="ARBA00004370"/>
    </source>
</evidence>
<organism evidence="7 8">
    <name type="scientific">Paenibacillus lutimineralis</name>
    <dbReference type="NCBI Taxonomy" id="2707005"/>
    <lineage>
        <taxon>Bacteria</taxon>
        <taxon>Bacillati</taxon>
        <taxon>Bacillota</taxon>
        <taxon>Bacilli</taxon>
        <taxon>Bacillales</taxon>
        <taxon>Paenibacillaceae</taxon>
        <taxon>Paenibacillus</taxon>
    </lineage>
</organism>
<comment type="subcellular location">
    <subcellularLocation>
        <location evidence="1">Membrane</location>
    </subcellularLocation>
</comment>
<evidence type="ECO:0000256" key="3">
    <source>
        <dbReference type="ARBA" id="ARBA00022676"/>
    </source>
</evidence>
<dbReference type="Proteomes" id="UP000270678">
    <property type="component" value="Chromosome"/>
</dbReference>
<dbReference type="GO" id="GO:0016020">
    <property type="term" value="C:membrane"/>
    <property type="evidence" value="ECO:0007669"/>
    <property type="project" value="UniProtKB-SubCell"/>
</dbReference>